<feature type="region of interest" description="Disordered" evidence="4">
    <location>
        <begin position="1"/>
        <end position="20"/>
    </location>
</feature>
<evidence type="ECO:0000256" key="1">
    <source>
        <dbReference type="ARBA" id="ARBA00022536"/>
    </source>
</evidence>
<dbReference type="PANTHER" id="PTHR11219">
    <property type="entry name" value="TENEURIN AND N-ACETYLGLUCOSAMINE-1-PHOSPHODIESTER ALPHA-N-ACETYLGLUCOSAMINIDASE"/>
    <property type="match status" value="1"/>
</dbReference>
<dbReference type="GO" id="GO:0046982">
    <property type="term" value="F:protein heterodimerization activity"/>
    <property type="evidence" value="ECO:0007669"/>
    <property type="project" value="TreeGrafter"/>
</dbReference>
<protein>
    <recommendedName>
        <fullName evidence="5">Teneurin-1-4-like galactose-binding domain-containing protein</fullName>
    </recommendedName>
</protein>
<comment type="caution">
    <text evidence="6">The sequence shown here is derived from an EMBL/GenBank/DDBJ whole genome shotgun (WGS) entry which is preliminary data.</text>
</comment>
<feature type="domain" description="Teneurin-1-4-like galactose-binding" evidence="5">
    <location>
        <begin position="89"/>
        <end position="149"/>
    </location>
</feature>
<dbReference type="GO" id="GO:0042803">
    <property type="term" value="F:protein homodimerization activity"/>
    <property type="evidence" value="ECO:0007669"/>
    <property type="project" value="TreeGrafter"/>
</dbReference>
<keyword evidence="1" id="KW-0245">EGF-like domain</keyword>
<dbReference type="InterPro" id="IPR051216">
    <property type="entry name" value="Teneurin"/>
</dbReference>
<evidence type="ECO:0000259" key="5">
    <source>
        <dbReference type="Pfam" id="PF23093"/>
    </source>
</evidence>
<evidence type="ECO:0000256" key="3">
    <source>
        <dbReference type="ARBA" id="ARBA00023157"/>
    </source>
</evidence>
<sequence length="191" mass="20416">MPIVVNTSFDRKRTARDHTPTVNTEHLVALSKPTHSLAINLLGLTWHLQPSEGPVLNNGLSTAGLPVNSDVATLPSGGRAPWPGSNSSIDSGDVEVGRRVSQEIPPGVFWRSLLHLVQPQFLKFNISLGKDALFGVYIRKGLPPSHAQVSNVVSQTSGETSIRVWGIVLCHASLRLDREGAALSPKPSPGS</sequence>
<keyword evidence="3" id="KW-1015">Disulfide bond</keyword>
<dbReference type="InterPro" id="IPR057629">
    <property type="entry name" value="Teneurin1-4_GBD"/>
</dbReference>
<name>A0AAN8L3F1_9TELE</name>
<evidence type="ECO:0000256" key="2">
    <source>
        <dbReference type="ARBA" id="ARBA00022737"/>
    </source>
</evidence>
<dbReference type="GO" id="GO:0043005">
    <property type="term" value="C:neuron projection"/>
    <property type="evidence" value="ECO:0007669"/>
    <property type="project" value="TreeGrafter"/>
</dbReference>
<dbReference type="GO" id="GO:0048666">
    <property type="term" value="P:neuron development"/>
    <property type="evidence" value="ECO:0007669"/>
    <property type="project" value="TreeGrafter"/>
</dbReference>
<dbReference type="GO" id="GO:0007157">
    <property type="term" value="P:heterophilic cell-cell adhesion via plasma membrane cell adhesion molecules"/>
    <property type="evidence" value="ECO:0007669"/>
    <property type="project" value="TreeGrafter"/>
</dbReference>
<evidence type="ECO:0000313" key="7">
    <source>
        <dbReference type="Proteomes" id="UP001356427"/>
    </source>
</evidence>
<reference evidence="6 7" key="1">
    <citation type="submission" date="2021-04" db="EMBL/GenBank/DDBJ databases">
        <authorList>
            <person name="De Guttry C."/>
            <person name="Zahm M."/>
            <person name="Klopp C."/>
            <person name="Cabau C."/>
            <person name="Louis A."/>
            <person name="Berthelot C."/>
            <person name="Parey E."/>
            <person name="Roest Crollius H."/>
            <person name="Montfort J."/>
            <person name="Robinson-Rechavi M."/>
            <person name="Bucao C."/>
            <person name="Bouchez O."/>
            <person name="Gislard M."/>
            <person name="Lluch J."/>
            <person name="Milhes M."/>
            <person name="Lampietro C."/>
            <person name="Lopez Roques C."/>
            <person name="Donnadieu C."/>
            <person name="Braasch I."/>
            <person name="Desvignes T."/>
            <person name="Postlethwait J."/>
            <person name="Bobe J."/>
            <person name="Wedekind C."/>
            <person name="Guiguen Y."/>
        </authorList>
    </citation>
    <scope>NUCLEOTIDE SEQUENCE [LARGE SCALE GENOMIC DNA]</scope>
    <source>
        <strain evidence="6">Cs_M1</strain>
        <tissue evidence="6">Blood</tissue>
    </source>
</reference>
<accession>A0AAN8L3F1</accession>
<dbReference type="EMBL" id="JAGTTL010000030">
    <property type="protein sequence ID" value="KAK6298091.1"/>
    <property type="molecule type" value="Genomic_DNA"/>
</dbReference>
<dbReference type="Pfam" id="PF23093">
    <property type="entry name" value="GBD_Tenm3"/>
    <property type="match status" value="1"/>
</dbReference>
<keyword evidence="7" id="KW-1185">Reference proteome</keyword>
<dbReference type="AlphaFoldDB" id="A0AAN8L3F1"/>
<evidence type="ECO:0000256" key="4">
    <source>
        <dbReference type="SAM" id="MobiDB-lite"/>
    </source>
</evidence>
<feature type="compositionally biased region" description="Basic and acidic residues" evidence="4">
    <location>
        <begin position="9"/>
        <end position="19"/>
    </location>
</feature>
<dbReference type="GO" id="GO:0050839">
    <property type="term" value="F:cell adhesion molecule binding"/>
    <property type="evidence" value="ECO:0007669"/>
    <property type="project" value="TreeGrafter"/>
</dbReference>
<keyword evidence="2" id="KW-0677">Repeat</keyword>
<dbReference type="PANTHER" id="PTHR11219:SF8">
    <property type="entry name" value="TENEURIN-2"/>
    <property type="match status" value="1"/>
</dbReference>
<evidence type="ECO:0000313" key="6">
    <source>
        <dbReference type="EMBL" id="KAK6298091.1"/>
    </source>
</evidence>
<dbReference type="Proteomes" id="UP001356427">
    <property type="component" value="Unassembled WGS sequence"/>
</dbReference>
<organism evidence="6 7">
    <name type="scientific">Coregonus suidteri</name>
    <dbReference type="NCBI Taxonomy" id="861788"/>
    <lineage>
        <taxon>Eukaryota</taxon>
        <taxon>Metazoa</taxon>
        <taxon>Chordata</taxon>
        <taxon>Craniata</taxon>
        <taxon>Vertebrata</taxon>
        <taxon>Euteleostomi</taxon>
        <taxon>Actinopterygii</taxon>
        <taxon>Neopterygii</taxon>
        <taxon>Teleostei</taxon>
        <taxon>Protacanthopterygii</taxon>
        <taxon>Salmoniformes</taxon>
        <taxon>Salmonidae</taxon>
        <taxon>Coregoninae</taxon>
        <taxon>Coregonus</taxon>
    </lineage>
</organism>
<gene>
    <name evidence="6" type="ORF">J4Q44_G00311460</name>
</gene>
<proteinExistence type="predicted"/>